<name>A0A6A4RX07_SCOMX</name>
<evidence type="ECO:0000313" key="2">
    <source>
        <dbReference type="Proteomes" id="UP000438429"/>
    </source>
</evidence>
<dbReference type="EMBL" id="VEVO01000022">
    <property type="protein sequence ID" value="KAF0023662.1"/>
    <property type="molecule type" value="Genomic_DNA"/>
</dbReference>
<comment type="caution">
    <text evidence="1">The sequence shown here is derived from an EMBL/GenBank/DDBJ whole genome shotgun (WGS) entry which is preliminary data.</text>
</comment>
<reference evidence="1 2" key="1">
    <citation type="submission" date="2019-06" db="EMBL/GenBank/DDBJ databases">
        <title>Draft genomes of female and male turbot (Scophthalmus maximus).</title>
        <authorList>
            <person name="Xu H."/>
            <person name="Xu X.-W."/>
            <person name="Shao C."/>
            <person name="Chen S."/>
        </authorList>
    </citation>
    <scope>NUCLEOTIDE SEQUENCE [LARGE SCALE GENOMIC DNA]</scope>
    <source>
        <strain evidence="1">Ysfricsl-2016a</strain>
        <tissue evidence="1">Blood</tissue>
    </source>
</reference>
<dbReference type="SUPFAM" id="SSF54001">
    <property type="entry name" value="Cysteine proteinases"/>
    <property type="match status" value="1"/>
</dbReference>
<dbReference type="AlphaFoldDB" id="A0A6A4RX07"/>
<proteinExistence type="predicted"/>
<organism evidence="1 2">
    <name type="scientific">Scophthalmus maximus</name>
    <name type="common">Turbot</name>
    <name type="synonym">Psetta maxima</name>
    <dbReference type="NCBI Taxonomy" id="52904"/>
    <lineage>
        <taxon>Eukaryota</taxon>
        <taxon>Metazoa</taxon>
        <taxon>Chordata</taxon>
        <taxon>Craniata</taxon>
        <taxon>Vertebrata</taxon>
        <taxon>Euteleostomi</taxon>
        <taxon>Actinopterygii</taxon>
        <taxon>Neopterygii</taxon>
        <taxon>Teleostei</taxon>
        <taxon>Neoteleostei</taxon>
        <taxon>Acanthomorphata</taxon>
        <taxon>Carangaria</taxon>
        <taxon>Pleuronectiformes</taxon>
        <taxon>Pleuronectoidei</taxon>
        <taxon>Scophthalmidae</taxon>
        <taxon>Scophthalmus</taxon>
    </lineage>
</organism>
<protein>
    <submittedName>
        <fullName evidence="1">Uncharacterized protein</fullName>
    </submittedName>
</protein>
<evidence type="ECO:0000313" key="1">
    <source>
        <dbReference type="EMBL" id="KAF0023662.1"/>
    </source>
</evidence>
<accession>A0A6A4RX07</accession>
<sequence length="315" mass="34848">MGDKTREGKGPIVEDTKVKVLHDTEASLGPDDKADYPAAGANSIYSAILSRNEAVKDAKRLKTFLELRDKYVKKKVVFEDPLFPADDSSLFYSHKPSMKIEWKRPSVSPFVITSFSHTSTKSVSPTCGRKLFSEKKSLYVILSIKPCSSKASKLKLWDFKNMFGLDCLFYLFSDLVTWESPFARAHVILQEEIAFTTTSNVCKSSVPPYEREHTSTMTTRITRFASSAFPTKLSAAHAVTEICCYEKEGLATSSAALSLVQATRESRPADLQQLPAHTYAANAEGESCSQPWGGGFPQLVFSFGVKSSCDKSCRV</sequence>
<gene>
    <name evidence="1" type="ORF">F2P81_024292</name>
</gene>
<dbReference type="Proteomes" id="UP000438429">
    <property type="component" value="Unassembled WGS sequence"/>
</dbReference>
<dbReference type="InterPro" id="IPR038765">
    <property type="entry name" value="Papain-like_cys_pep_sf"/>
</dbReference>